<accession>A0A7K1GDL9</accession>
<evidence type="ECO:0000313" key="2">
    <source>
        <dbReference type="EMBL" id="MTE27402.1"/>
    </source>
</evidence>
<name>A0A7K1GDL9_9FLAO</name>
<dbReference type="GO" id="GO:0016757">
    <property type="term" value="F:glycosyltransferase activity"/>
    <property type="evidence" value="ECO:0007669"/>
    <property type="project" value="InterPro"/>
</dbReference>
<dbReference type="SUPFAM" id="SSF53756">
    <property type="entry name" value="UDP-Glycosyltransferase/glycogen phosphorylase"/>
    <property type="match status" value="1"/>
</dbReference>
<dbReference type="PANTHER" id="PTHR12526:SF630">
    <property type="entry name" value="GLYCOSYLTRANSFERASE"/>
    <property type="match status" value="1"/>
</dbReference>
<dbReference type="EMBL" id="WJYA01000006">
    <property type="protein sequence ID" value="MTE27402.1"/>
    <property type="molecule type" value="Genomic_DNA"/>
</dbReference>
<dbReference type="Gene3D" id="3.40.50.2000">
    <property type="entry name" value="Glycogen Phosphorylase B"/>
    <property type="match status" value="1"/>
</dbReference>
<dbReference type="PANTHER" id="PTHR12526">
    <property type="entry name" value="GLYCOSYLTRANSFERASE"/>
    <property type="match status" value="1"/>
</dbReference>
<dbReference type="Pfam" id="PF00534">
    <property type="entry name" value="Glycos_transf_1"/>
    <property type="match status" value="1"/>
</dbReference>
<dbReference type="AlphaFoldDB" id="A0A7K1GDL9"/>
<keyword evidence="2" id="KW-0808">Transferase</keyword>
<comment type="caution">
    <text evidence="2">The sequence shown here is derived from an EMBL/GenBank/DDBJ whole genome shotgun (WGS) entry which is preliminary data.</text>
</comment>
<feature type="domain" description="Glycosyl transferase family 1" evidence="1">
    <location>
        <begin position="202"/>
        <end position="352"/>
    </location>
</feature>
<keyword evidence="3" id="KW-1185">Reference proteome</keyword>
<gene>
    <name evidence="2" type="ORF">F1003_10720</name>
</gene>
<dbReference type="RefSeq" id="WP_155089420.1">
    <property type="nucleotide sequence ID" value="NZ_WJYA01000006.1"/>
</dbReference>
<organism evidence="2 3">
    <name type="scientific">Winogradskyella ouciana</name>
    <dbReference type="NCBI Taxonomy" id="2608631"/>
    <lineage>
        <taxon>Bacteria</taxon>
        <taxon>Pseudomonadati</taxon>
        <taxon>Bacteroidota</taxon>
        <taxon>Flavobacteriia</taxon>
        <taxon>Flavobacteriales</taxon>
        <taxon>Flavobacteriaceae</taxon>
        <taxon>Winogradskyella</taxon>
    </lineage>
</organism>
<evidence type="ECO:0000313" key="3">
    <source>
        <dbReference type="Proteomes" id="UP000447545"/>
    </source>
</evidence>
<reference evidence="2 3" key="1">
    <citation type="submission" date="2019-11" db="EMBL/GenBank/DDBJ databases">
        <title>Winogradskyella ouciana sp. nov., isolated from the hadal seawater of the Mariana Trench.</title>
        <authorList>
            <person name="Liu R."/>
        </authorList>
    </citation>
    <scope>NUCLEOTIDE SEQUENCE [LARGE SCALE GENOMIC DNA]</scope>
    <source>
        <strain evidence="2 3">ZXX205</strain>
    </source>
</reference>
<protein>
    <submittedName>
        <fullName evidence="2">Glycosyltransferase</fullName>
    </submittedName>
</protein>
<dbReference type="InterPro" id="IPR001296">
    <property type="entry name" value="Glyco_trans_1"/>
</dbReference>
<evidence type="ECO:0000259" key="1">
    <source>
        <dbReference type="Pfam" id="PF00534"/>
    </source>
</evidence>
<dbReference type="Proteomes" id="UP000447545">
    <property type="component" value="Unassembled WGS sequence"/>
</dbReference>
<sequence length="372" mass="42607">MRLTIFTSVEHVHKNNQYYGYGPYIREMNIWIKYVDEVIIVAPKSKNGEILPMDLHYEHPKLKFVEIPSFNLTTFTNVIRTFFVAPIILFRMIRVLKKVGHVHLRCPSNIGLLGCIAQIFFPKLKKSTKFAGNWDPKSEQPLSYRIQKKLLANTFLTKNIKVLVYGEWPNQTKNIVPFISASYYENEIVEIEKRDYNGVLNFVFVGSIVVGKRPILTIKIIEELNKRGVSSTLELFGEGAMFNETKAYIEDNKLNQIVFLRGNQDKETVKESLKTAHFNILPSKSEGWPKAVAEGMFFGAIPVATKISCLDWMLDYGNRGILIEPNIAEAANSICDALENSNLQDMAKRAKKWSQQYTLDTLEEAIRNTITN</sequence>
<proteinExistence type="predicted"/>